<sequence>MKKLVSAILIACVTLLTTYTGTANAMTGNDLESVKALQNGDQTIEGVTIGQSLKDVFREKGKGIHTQQAYGHDHYYEYHTKKGLMIVTTNGQSEQSKVKRISMSYQALNGPSYEDVKKEVSQKAITRAHYNSVTGNNGYVVDGKVSYQFASENPKDQHLKLYRIDLEA</sequence>
<reference evidence="2 5" key="3">
    <citation type="submission" date="2020-11" db="EMBL/GenBank/DDBJ databases">
        <authorList>
            <consortium name="Pathogen Informatics"/>
        </authorList>
    </citation>
    <scope>NUCLEOTIDE SEQUENCE [LARGE SCALE GENOMIC DNA]</scope>
    <source>
        <strain evidence="2 5">NCTC12218</strain>
    </source>
</reference>
<dbReference type="InterPro" id="IPR058116">
    <property type="entry name" value="SA0570-like"/>
</dbReference>
<keyword evidence="1" id="KW-0732">Signal</keyword>
<reference evidence="3 6" key="1">
    <citation type="submission" date="2018-01" db="EMBL/GenBank/DDBJ databases">
        <title>Complete genome sequence of Staphylococcus Scheliferi isolated from human.</title>
        <authorList>
            <person name="Abouelkhair M.A."/>
            <person name="Bemis D.A."/>
            <person name="Kania S.A."/>
        </authorList>
    </citation>
    <scope>NUCLEOTIDE SEQUENCE [LARGE SCALE GENOMIC DNA]</scope>
    <source>
        <strain evidence="3 6">ATCC 43808</strain>
    </source>
</reference>
<dbReference type="Proteomes" id="UP000572988">
    <property type="component" value="Unassembled WGS sequence"/>
</dbReference>
<dbReference type="EMBL" id="POVK01000012">
    <property type="protein sequence ID" value="NHA33866.1"/>
    <property type="molecule type" value="Genomic_DNA"/>
</dbReference>
<organism evidence="4">
    <name type="scientific">Staphylococcus schleiferi</name>
    <dbReference type="NCBI Taxonomy" id="1295"/>
    <lineage>
        <taxon>Bacteria</taxon>
        <taxon>Bacillati</taxon>
        <taxon>Bacillota</taxon>
        <taxon>Bacilli</taxon>
        <taxon>Bacillales</taxon>
        <taxon>Staphylococcaceae</taxon>
        <taxon>Staphylococcus</taxon>
    </lineage>
</organism>
<feature type="signal peptide" evidence="1">
    <location>
        <begin position="1"/>
        <end position="25"/>
    </location>
</feature>
<evidence type="ECO:0000313" key="5">
    <source>
        <dbReference type="Proteomes" id="UP000264146"/>
    </source>
</evidence>
<dbReference type="AlphaFoldDB" id="A0A7Z7QRA0"/>
<protein>
    <submittedName>
        <fullName evidence="4">Exported protein</fullName>
    </submittedName>
</protein>
<feature type="chain" id="PRO_5044662691" evidence="1">
    <location>
        <begin position="26"/>
        <end position="168"/>
    </location>
</feature>
<dbReference type="NCBIfam" id="NF047391">
    <property type="entry name" value="SA0570_fam"/>
    <property type="match status" value="1"/>
</dbReference>
<evidence type="ECO:0000256" key="1">
    <source>
        <dbReference type="SAM" id="SignalP"/>
    </source>
</evidence>
<proteinExistence type="predicted"/>
<dbReference type="Proteomes" id="UP000264146">
    <property type="component" value="Chromosome"/>
</dbReference>
<accession>A0A7Z7QRA0</accession>
<reference evidence="4" key="2">
    <citation type="submission" date="2018-06" db="EMBL/GenBank/DDBJ databases">
        <authorList>
            <consortium name="Pathogen Informatics"/>
            <person name="Doyle S."/>
        </authorList>
    </citation>
    <scope>NUCLEOTIDE SEQUENCE [LARGE SCALE GENOMIC DNA]</scope>
    <source>
        <strain evidence="4">NCTC12218</strain>
    </source>
</reference>
<dbReference type="EMBL" id="UHEF01000001">
    <property type="protein sequence ID" value="SUM90173.1"/>
    <property type="molecule type" value="Genomic_DNA"/>
</dbReference>
<keyword evidence="6" id="KW-1185">Reference proteome</keyword>
<evidence type="ECO:0000313" key="6">
    <source>
        <dbReference type="Proteomes" id="UP000572988"/>
    </source>
</evidence>
<name>A0A7Z7QRA0_STASC</name>
<dbReference type="RefSeq" id="WP_016424363.1">
    <property type="nucleotide sequence ID" value="NZ_CABKRV010000001.1"/>
</dbReference>
<gene>
    <name evidence="3" type="ORF">C1O36_04890</name>
    <name evidence="4" type="ORF">NCTC12218_02254</name>
</gene>
<evidence type="ECO:0000313" key="3">
    <source>
        <dbReference type="EMBL" id="NHA33866.1"/>
    </source>
</evidence>
<dbReference type="GeneID" id="93790894"/>
<dbReference type="EMBL" id="LR962863">
    <property type="protein sequence ID" value="CAD7360577.1"/>
    <property type="molecule type" value="Genomic_DNA"/>
</dbReference>
<evidence type="ECO:0000313" key="4">
    <source>
        <dbReference type="EMBL" id="SUM90173.1"/>
    </source>
</evidence>
<evidence type="ECO:0000313" key="2">
    <source>
        <dbReference type="EMBL" id="CAD7360577.1"/>
    </source>
</evidence>